<accession>A0A5K1UAP6</accession>
<evidence type="ECO:0000259" key="2">
    <source>
        <dbReference type="Pfam" id="PF22788"/>
    </source>
</evidence>
<dbReference type="Pfam" id="PF22788">
    <property type="entry name" value="COP9_hel_rpt"/>
    <property type="match status" value="1"/>
</dbReference>
<dbReference type="VEuPathDB" id="AmoebaDB:KM1_070040"/>
<dbReference type="AlphaFoldDB" id="A0A5K1UAP6"/>
<dbReference type="InterPro" id="IPR050756">
    <property type="entry name" value="CSN3"/>
</dbReference>
<comment type="caution">
    <text evidence="3">The sequence shown here is derived from an EMBL/GenBank/DDBJ whole genome shotgun (WGS) entry which is preliminary data.</text>
</comment>
<organism evidence="3 4">
    <name type="scientific">Entamoeba histolytica</name>
    <dbReference type="NCBI Taxonomy" id="5759"/>
    <lineage>
        <taxon>Eukaryota</taxon>
        <taxon>Amoebozoa</taxon>
        <taxon>Evosea</taxon>
        <taxon>Archamoebae</taxon>
        <taxon>Mastigamoebida</taxon>
        <taxon>Entamoebidae</taxon>
        <taxon>Entamoeba</taxon>
    </lineage>
</organism>
<dbReference type="GO" id="GO:0008180">
    <property type="term" value="C:COP9 signalosome"/>
    <property type="evidence" value="ECO:0007669"/>
    <property type="project" value="TreeGrafter"/>
</dbReference>
<dbReference type="GO" id="GO:0006511">
    <property type="term" value="P:ubiquitin-dependent protein catabolic process"/>
    <property type="evidence" value="ECO:0007669"/>
    <property type="project" value="TreeGrafter"/>
</dbReference>
<dbReference type="OMA" id="VECEAIF"/>
<name>A0A5K1UAP6_ENTHI</name>
<reference evidence="3 4" key="1">
    <citation type="submission" date="2016-05" db="EMBL/GenBank/DDBJ databases">
        <title>First whole genome sequencing of Entamoeba histolytica HM1:IMSS-clone-6.</title>
        <authorList>
            <person name="Mukherjee Avik.K."/>
            <person name="Izumyama S."/>
            <person name="Nakada-Tsukui K."/>
            <person name="Nozaki T."/>
        </authorList>
    </citation>
    <scope>NUCLEOTIDE SEQUENCE [LARGE SCALE GENOMIC DNA]</scope>
    <source>
        <strain evidence="3 4">HM1:IMSS clone 6</strain>
    </source>
</reference>
<dbReference type="VEuPathDB" id="AmoebaDB:EHI7A_181810"/>
<dbReference type="PANTHER" id="PTHR10758">
    <property type="entry name" value="26S PROTEASOME NON-ATPASE REGULATORY SUBUNIT 3/COP9 SIGNALOSOME COMPLEX SUBUNIT 3"/>
    <property type="match status" value="1"/>
</dbReference>
<keyword evidence="1" id="KW-0963">Cytoplasm</keyword>
<dbReference type="EMBL" id="BDEQ01000001">
    <property type="protein sequence ID" value="GAT92697.1"/>
    <property type="molecule type" value="Genomic_DNA"/>
</dbReference>
<evidence type="ECO:0000256" key="1">
    <source>
        <dbReference type="ARBA" id="ARBA00022490"/>
    </source>
</evidence>
<dbReference type="VEuPathDB" id="AmoebaDB:EHI_103560"/>
<feature type="domain" description="COP9 signalosome complex subunit 3 N-terminal helical repeats" evidence="2">
    <location>
        <begin position="35"/>
        <end position="230"/>
    </location>
</feature>
<gene>
    <name evidence="3" type="ORF">CL6EHI_103560</name>
</gene>
<dbReference type="PANTHER" id="PTHR10758:SF1">
    <property type="entry name" value="COP9 SIGNALOSOME COMPLEX SUBUNIT 3"/>
    <property type="match status" value="1"/>
</dbReference>
<evidence type="ECO:0000313" key="3">
    <source>
        <dbReference type="EMBL" id="GAT92697.1"/>
    </source>
</evidence>
<proteinExistence type="predicted"/>
<evidence type="ECO:0000313" key="4">
    <source>
        <dbReference type="Proteomes" id="UP000078387"/>
    </source>
</evidence>
<dbReference type="InterPro" id="IPR055089">
    <property type="entry name" value="COP9_N"/>
</dbReference>
<dbReference type="Proteomes" id="UP000078387">
    <property type="component" value="Unassembled WGS sequence"/>
</dbReference>
<sequence>MSSSNDLSSVLDKNQSTIFNEIKGLKFSPLTYERYNELLEKYTISNYPSSHLLILKEQTRTLNDKNLSKVISSIKNYHENISPSMKKSLEPVFLETLQSVERFCQRQCSLLDKLTDLVHLLLSEVPDGVLSPYHALLAHILFAKKEYEHGKILYFTKYHKVQQPMNSFTLQLFLYYSGCIALYNRDLQEAYFLFDQCITTPSKEITPQCVAAWKKEALLCLIINYSLYPVSKQFNYFIDLYQPLLVYKQIQENFINGPEKVKFIIEAFSSILKQDGNLGLAKQVVVSYIYSGINKVSKAFNSISVEALARRIHYDKNLLRVGLNKLIKKGLINASFDGDIIVFEEVKVKDKGLVELLFQLKECEQIYEEMKHHLTIREEEQMNKKGSIN</sequence>
<protein>
    <submittedName>
        <fullName evidence="3">Cop9 signalosome complex subunit 3 putative</fullName>
    </submittedName>
</protein>
<dbReference type="VEuPathDB" id="AmoebaDB:EHI8A_071370"/>